<dbReference type="GeneID" id="39876353"/>
<comment type="caution">
    <text evidence="1">The sequence shown here is derived from an EMBL/GenBank/DDBJ whole genome shotgun (WGS) entry which is preliminary data.</text>
</comment>
<dbReference type="EMBL" id="BDSA01000005">
    <property type="protein sequence ID" value="GBE62583.1"/>
    <property type="molecule type" value="Genomic_DNA"/>
</dbReference>
<sequence length="239" mass="25453">MTSGDNQAVLGDAFGDLGVQLATVTDASHATVTGVVETKLLEWFDQTAQLKVTGDRLGAGRQGCLNVGGNLQTVLNSVLGQHAGSQHHARVAGVSARRDARNNNRAVVERVVTALVRELTKTRTGVHSVTLAILRRQQLVELVLHAGHQDVVLGALRTGNRWPQGAQVETYGGGVLDTRAVANTRVKAVLPRVHVQQLDLFRRATRLSEVLKGQAVDGEETHGRTILGGHVGNGRTVGE</sequence>
<reference evidence="1 2" key="1">
    <citation type="journal article" date="2017" name="BMC Genomics">
        <title>Whole-genome assembly of Babesia ovata and comparative genomics between closely related pathogens.</title>
        <authorList>
            <person name="Yamagishi J."/>
            <person name="Asada M."/>
            <person name="Hakimi H."/>
            <person name="Tanaka T.Q."/>
            <person name="Sugimoto C."/>
            <person name="Kawazu S."/>
        </authorList>
    </citation>
    <scope>NUCLEOTIDE SEQUENCE [LARGE SCALE GENOMIC DNA]</scope>
    <source>
        <strain evidence="1 2">Miyake</strain>
    </source>
</reference>
<name>A0A2H6KHX2_9APIC</name>
<dbReference type="AntiFam" id="ANF00214">
    <property type="entry name" value="Shadow ORF (opposite aco-1)"/>
</dbReference>
<dbReference type="Proteomes" id="UP000236319">
    <property type="component" value="Unassembled WGS sequence"/>
</dbReference>
<keyword evidence="2" id="KW-1185">Reference proteome</keyword>
<accession>A0A2H6KHX2</accession>
<dbReference type="AlphaFoldDB" id="A0A2H6KHX2"/>
<evidence type="ECO:0000313" key="1">
    <source>
        <dbReference type="EMBL" id="GBE62583.1"/>
    </source>
</evidence>
<evidence type="ECO:0000313" key="2">
    <source>
        <dbReference type="Proteomes" id="UP000236319"/>
    </source>
</evidence>
<proteinExistence type="predicted"/>
<dbReference type="RefSeq" id="XP_028868826.1">
    <property type="nucleotide sequence ID" value="XM_029012993.1"/>
</dbReference>
<dbReference type="VEuPathDB" id="PiroplasmaDB:BOVATA_040760"/>
<organism evidence="1 2">
    <name type="scientific">Babesia ovata</name>
    <dbReference type="NCBI Taxonomy" id="189622"/>
    <lineage>
        <taxon>Eukaryota</taxon>
        <taxon>Sar</taxon>
        <taxon>Alveolata</taxon>
        <taxon>Apicomplexa</taxon>
        <taxon>Aconoidasida</taxon>
        <taxon>Piroplasmida</taxon>
        <taxon>Babesiidae</taxon>
        <taxon>Babesia</taxon>
    </lineage>
</organism>
<protein>
    <submittedName>
        <fullName evidence="1">Family transcriptional regulator, putative</fullName>
    </submittedName>
</protein>
<gene>
    <name evidence="1" type="ORF">BOVATA_040760</name>
</gene>